<dbReference type="CDD" id="cd03257">
    <property type="entry name" value="ABC_NikE_OppD_transporters"/>
    <property type="match status" value="1"/>
</dbReference>
<dbReference type="PANTHER" id="PTHR43297">
    <property type="entry name" value="OLIGOPEPTIDE TRANSPORT ATP-BINDING PROTEIN APPD"/>
    <property type="match status" value="1"/>
</dbReference>
<gene>
    <name evidence="9" type="ORF">GCM10017056_39770</name>
</gene>
<dbReference type="PROSITE" id="PS50893">
    <property type="entry name" value="ABC_TRANSPORTER_2"/>
    <property type="match status" value="1"/>
</dbReference>
<reference evidence="9" key="1">
    <citation type="journal article" date="2014" name="Int. J. Syst. Evol. Microbiol.">
        <title>Complete genome sequence of Corynebacterium casei LMG S-19264T (=DSM 44701T), isolated from a smear-ripened cheese.</title>
        <authorList>
            <consortium name="US DOE Joint Genome Institute (JGI-PGF)"/>
            <person name="Walter F."/>
            <person name="Albersmeier A."/>
            <person name="Kalinowski J."/>
            <person name="Ruckert C."/>
        </authorList>
    </citation>
    <scope>NUCLEOTIDE SEQUENCE</scope>
    <source>
        <strain evidence="9">KCTC 42650</strain>
    </source>
</reference>
<sequence>MTASTDRPLVDLRNLTITFAGHRGPVTAVHDLNLTMGRERVAIVGESGSGKSVSARALIGLLPVSAKVSASRMDFDGIDLRGMSEAGFERLRGSRIAMILQDPRQSLNPLMTAGQQIVESCRLHHREGRRAARERAMDLLEAVSIREPQRVFDLYPHEVSGGMGQRIMIAMMLAAQPDLLIADEPTSALDTSVRTDVLEEIQKLVEDRGMGLLLISHDLDLVASYTDRVVVMYAGRVMETLESRHLHAARHSYTQGLIGCRPVLGHPVDVLPTLERQEAWKS</sequence>
<proteinExistence type="inferred from homology"/>
<dbReference type="GO" id="GO:0005886">
    <property type="term" value="C:plasma membrane"/>
    <property type="evidence" value="ECO:0007669"/>
    <property type="project" value="UniProtKB-SubCell"/>
</dbReference>
<evidence type="ECO:0000313" key="10">
    <source>
        <dbReference type="Proteomes" id="UP000626220"/>
    </source>
</evidence>
<evidence type="ECO:0000256" key="5">
    <source>
        <dbReference type="ARBA" id="ARBA00022741"/>
    </source>
</evidence>
<evidence type="ECO:0000256" key="7">
    <source>
        <dbReference type="ARBA" id="ARBA00023136"/>
    </source>
</evidence>
<dbReference type="InterPro" id="IPR050388">
    <property type="entry name" value="ABC_Ni/Peptide_Import"/>
</dbReference>
<evidence type="ECO:0000259" key="8">
    <source>
        <dbReference type="PROSITE" id="PS50893"/>
    </source>
</evidence>
<dbReference type="Proteomes" id="UP000626220">
    <property type="component" value="Unassembled WGS sequence"/>
</dbReference>
<comment type="subcellular location">
    <subcellularLocation>
        <location evidence="1">Cell inner membrane</location>
        <topology evidence="1">Peripheral membrane protein</topology>
    </subcellularLocation>
</comment>
<dbReference type="GO" id="GO:0016887">
    <property type="term" value="F:ATP hydrolysis activity"/>
    <property type="evidence" value="ECO:0007669"/>
    <property type="project" value="InterPro"/>
</dbReference>
<evidence type="ECO:0000256" key="3">
    <source>
        <dbReference type="ARBA" id="ARBA00022448"/>
    </source>
</evidence>
<dbReference type="RefSeq" id="WP_189681867.1">
    <property type="nucleotide sequence ID" value="NZ_BNCJ01000015.1"/>
</dbReference>
<comment type="similarity">
    <text evidence="2">Belongs to the ABC transporter superfamily.</text>
</comment>
<dbReference type="InterPro" id="IPR003593">
    <property type="entry name" value="AAA+_ATPase"/>
</dbReference>
<dbReference type="InterPro" id="IPR003439">
    <property type="entry name" value="ABC_transporter-like_ATP-bd"/>
</dbReference>
<evidence type="ECO:0000313" key="9">
    <source>
        <dbReference type="EMBL" id="GHF64512.1"/>
    </source>
</evidence>
<dbReference type="PANTHER" id="PTHR43297:SF2">
    <property type="entry name" value="DIPEPTIDE TRANSPORT ATP-BINDING PROTEIN DPPD"/>
    <property type="match status" value="1"/>
</dbReference>
<name>A0A8J3H1B2_9RHOB</name>
<evidence type="ECO:0000256" key="4">
    <source>
        <dbReference type="ARBA" id="ARBA00022475"/>
    </source>
</evidence>
<keyword evidence="5" id="KW-0547">Nucleotide-binding</keyword>
<protein>
    <submittedName>
        <fullName evidence="9">Peptide ABC transporter ATP-binding protein</fullName>
    </submittedName>
</protein>
<dbReference type="AlphaFoldDB" id="A0A8J3H1B2"/>
<dbReference type="SUPFAM" id="SSF52540">
    <property type="entry name" value="P-loop containing nucleoside triphosphate hydrolases"/>
    <property type="match status" value="1"/>
</dbReference>
<organism evidence="9 10">
    <name type="scientific">Seohaeicola zhoushanensis</name>
    <dbReference type="NCBI Taxonomy" id="1569283"/>
    <lineage>
        <taxon>Bacteria</taxon>
        <taxon>Pseudomonadati</taxon>
        <taxon>Pseudomonadota</taxon>
        <taxon>Alphaproteobacteria</taxon>
        <taxon>Rhodobacterales</taxon>
        <taxon>Roseobacteraceae</taxon>
        <taxon>Seohaeicola</taxon>
    </lineage>
</organism>
<keyword evidence="3" id="KW-0813">Transport</keyword>
<keyword evidence="7" id="KW-0472">Membrane</keyword>
<dbReference type="Gene3D" id="3.40.50.300">
    <property type="entry name" value="P-loop containing nucleotide triphosphate hydrolases"/>
    <property type="match status" value="1"/>
</dbReference>
<feature type="domain" description="ABC transporter" evidence="8">
    <location>
        <begin position="12"/>
        <end position="259"/>
    </location>
</feature>
<dbReference type="EMBL" id="BNCJ01000015">
    <property type="protein sequence ID" value="GHF64512.1"/>
    <property type="molecule type" value="Genomic_DNA"/>
</dbReference>
<keyword evidence="4" id="KW-1003">Cell membrane</keyword>
<evidence type="ECO:0000256" key="2">
    <source>
        <dbReference type="ARBA" id="ARBA00005417"/>
    </source>
</evidence>
<keyword evidence="10" id="KW-1185">Reference proteome</keyword>
<evidence type="ECO:0000256" key="1">
    <source>
        <dbReference type="ARBA" id="ARBA00004417"/>
    </source>
</evidence>
<keyword evidence="6 9" id="KW-0067">ATP-binding</keyword>
<reference evidence="9" key="2">
    <citation type="submission" date="2020-09" db="EMBL/GenBank/DDBJ databases">
        <authorList>
            <person name="Sun Q."/>
            <person name="Kim S."/>
        </authorList>
    </citation>
    <scope>NUCLEOTIDE SEQUENCE</scope>
    <source>
        <strain evidence="9">KCTC 42650</strain>
    </source>
</reference>
<comment type="caution">
    <text evidence="9">The sequence shown here is derived from an EMBL/GenBank/DDBJ whole genome shotgun (WGS) entry which is preliminary data.</text>
</comment>
<dbReference type="Pfam" id="PF00005">
    <property type="entry name" value="ABC_tran"/>
    <property type="match status" value="1"/>
</dbReference>
<evidence type="ECO:0000256" key="6">
    <source>
        <dbReference type="ARBA" id="ARBA00022840"/>
    </source>
</evidence>
<dbReference type="InterPro" id="IPR027417">
    <property type="entry name" value="P-loop_NTPase"/>
</dbReference>
<dbReference type="GO" id="GO:0005524">
    <property type="term" value="F:ATP binding"/>
    <property type="evidence" value="ECO:0007669"/>
    <property type="project" value="UniProtKB-KW"/>
</dbReference>
<dbReference type="SMART" id="SM00382">
    <property type="entry name" value="AAA"/>
    <property type="match status" value="1"/>
</dbReference>
<accession>A0A8J3H1B2</accession>